<feature type="transmembrane region" description="Helical" evidence="1">
    <location>
        <begin position="89"/>
        <end position="108"/>
    </location>
</feature>
<organism evidence="2 3">
    <name type="scientific">Oceanococcus atlanticus</name>
    <dbReference type="NCBI Taxonomy" id="1317117"/>
    <lineage>
        <taxon>Bacteria</taxon>
        <taxon>Pseudomonadati</taxon>
        <taxon>Pseudomonadota</taxon>
        <taxon>Gammaproteobacteria</taxon>
        <taxon>Chromatiales</taxon>
        <taxon>Oceanococcaceae</taxon>
        <taxon>Oceanococcus</taxon>
    </lineage>
</organism>
<comment type="caution">
    <text evidence="2">The sequence shown here is derived from an EMBL/GenBank/DDBJ whole genome shotgun (WGS) entry which is preliminary data.</text>
</comment>
<evidence type="ECO:0008006" key="4">
    <source>
        <dbReference type="Google" id="ProtNLM"/>
    </source>
</evidence>
<accession>A0A1Y1SEF7</accession>
<keyword evidence="1" id="KW-1133">Transmembrane helix</keyword>
<feature type="transmembrane region" description="Helical" evidence="1">
    <location>
        <begin position="28"/>
        <end position="50"/>
    </location>
</feature>
<keyword evidence="1" id="KW-0472">Membrane</keyword>
<dbReference type="Proteomes" id="UP000192342">
    <property type="component" value="Unassembled WGS sequence"/>
</dbReference>
<dbReference type="EMBL" id="AQQV01000002">
    <property type="protein sequence ID" value="ORE87321.1"/>
    <property type="molecule type" value="Genomic_DNA"/>
</dbReference>
<dbReference type="RefSeq" id="WP_206044874.1">
    <property type="nucleotide sequence ID" value="NZ_AQQV01000002.1"/>
</dbReference>
<reference evidence="2 3" key="1">
    <citation type="submission" date="2013-04" db="EMBL/GenBank/DDBJ databases">
        <title>Oceanococcus atlanticus 22II-S10r2 Genome Sequencing.</title>
        <authorList>
            <person name="Lai Q."/>
            <person name="Li G."/>
            <person name="Shao Z."/>
        </authorList>
    </citation>
    <scope>NUCLEOTIDE SEQUENCE [LARGE SCALE GENOMIC DNA]</scope>
    <source>
        <strain evidence="2 3">22II-S10r2</strain>
    </source>
</reference>
<protein>
    <recommendedName>
        <fullName evidence="4">Iron uptake protein</fullName>
    </recommendedName>
</protein>
<dbReference type="AlphaFoldDB" id="A0A1Y1SEF7"/>
<dbReference type="STRING" id="1317117.ATO7_09777"/>
<sequence>MAEHSKRGPARATLGGVKMRLAALDWSLLQRILLASMGGYVLCALATALLATSLPMTRVNAVLSATMLSFLVFTGVVMWAFYTPHLRRLWISLGGACGVLGALLWLHASFGGGA</sequence>
<keyword evidence="3" id="KW-1185">Reference proteome</keyword>
<keyword evidence="1" id="KW-0812">Transmembrane</keyword>
<proteinExistence type="predicted"/>
<evidence type="ECO:0000256" key="1">
    <source>
        <dbReference type="SAM" id="Phobius"/>
    </source>
</evidence>
<name>A0A1Y1SEF7_9GAMM</name>
<evidence type="ECO:0000313" key="3">
    <source>
        <dbReference type="Proteomes" id="UP000192342"/>
    </source>
</evidence>
<feature type="transmembrane region" description="Helical" evidence="1">
    <location>
        <begin position="62"/>
        <end position="82"/>
    </location>
</feature>
<evidence type="ECO:0000313" key="2">
    <source>
        <dbReference type="EMBL" id="ORE87321.1"/>
    </source>
</evidence>
<gene>
    <name evidence="2" type="ORF">ATO7_09777</name>
</gene>